<sequence>MTEIYEAVKNTAADLEAEPVLRFAELAASLLSWTLMASAYRGNYDGLYEYSNYTPLNFLLATALLQSLFVVAVVVAKRLAAEQAALVDRVELFGTQGVFVGIVLGFVAGAASSTQLHDEFGGSSVCEPHGVSHGQKDKAADFCGHVDAAVAFAFFAAAAAGGSLYVVLKSRGLHGGFRPETDPEDVAPNSYNPIGRQDGRTFEPFHGGTAMEGVGPGDVKHDAAVDL</sequence>
<evidence type="ECO:0000256" key="1">
    <source>
        <dbReference type="SAM" id="Phobius"/>
    </source>
</evidence>
<protein>
    <recommendedName>
        <fullName evidence="4">MARVEL domain-containing protein</fullName>
    </recommendedName>
</protein>
<keyword evidence="1" id="KW-0812">Transmembrane</keyword>
<keyword evidence="3" id="KW-1185">Reference proteome</keyword>
<feature type="transmembrane region" description="Helical" evidence="1">
    <location>
        <begin position="20"/>
        <end position="40"/>
    </location>
</feature>
<name>A0ABR1GB26_AURAN</name>
<gene>
    <name evidence="2" type="ORF">SO694_00007032</name>
</gene>
<reference evidence="2 3" key="1">
    <citation type="submission" date="2024-03" db="EMBL/GenBank/DDBJ databases">
        <title>Aureococcus anophagefferens CCMP1851 and Kratosvirus quantuckense: Draft genome of a second virus-susceptible host strain in the model system.</title>
        <authorList>
            <person name="Chase E."/>
            <person name="Truchon A.R."/>
            <person name="Schepens W."/>
            <person name="Wilhelm S.W."/>
        </authorList>
    </citation>
    <scope>NUCLEOTIDE SEQUENCE [LARGE SCALE GENOMIC DNA]</scope>
    <source>
        <strain evidence="2 3">CCMP1851</strain>
    </source>
</reference>
<proteinExistence type="predicted"/>
<dbReference type="Proteomes" id="UP001363151">
    <property type="component" value="Unassembled WGS sequence"/>
</dbReference>
<evidence type="ECO:0008006" key="4">
    <source>
        <dbReference type="Google" id="ProtNLM"/>
    </source>
</evidence>
<feature type="transmembrane region" description="Helical" evidence="1">
    <location>
        <begin position="92"/>
        <end position="111"/>
    </location>
</feature>
<organism evidence="2 3">
    <name type="scientific">Aureococcus anophagefferens</name>
    <name type="common">Harmful bloom alga</name>
    <dbReference type="NCBI Taxonomy" id="44056"/>
    <lineage>
        <taxon>Eukaryota</taxon>
        <taxon>Sar</taxon>
        <taxon>Stramenopiles</taxon>
        <taxon>Ochrophyta</taxon>
        <taxon>Pelagophyceae</taxon>
        <taxon>Pelagomonadales</taxon>
        <taxon>Pelagomonadaceae</taxon>
        <taxon>Aureococcus</taxon>
    </lineage>
</organism>
<feature type="transmembrane region" description="Helical" evidence="1">
    <location>
        <begin position="148"/>
        <end position="168"/>
    </location>
</feature>
<feature type="transmembrane region" description="Helical" evidence="1">
    <location>
        <begin position="60"/>
        <end position="80"/>
    </location>
</feature>
<evidence type="ECO:0000313" key="2">
    <source>
        <dbReference type="EMBL" id="KAK7250243.1"/>
    </source>
</evidence>
<keyword evidence="1" id="KW-1133">Transmembrane helix</keyword>
<accession>A0ABR1GB26</accession>
<keyword evidence="1" id="KW-0472">Membrane</keyword>
<evidence type="ECO:0000313" key="3">
    <source>
        <dbReference type="Proteomes" id="UP001363151"/>
    </source>
</evidence>
<comment type="caution">
    <text evidence="2">The sequence shown here is derived from an EMBL/GenBank/DDBJ whole genome shotgun (WGS) entry which is preliminary data.</text>
</comment>
<dbReference type="EMBL" id="JBBJCI010000037">
    <property type="protein sequence ID" value="KAK7250243.1"/>
    <property type="molecule type" value="Genomic_DNA"/>
</dbReference>